<comment type="caution">
    <text evidence="3">The sequence shown here is derived from an EMBL/GenBank/DDBJ whole genome shotgun (WGS) entry which is preliminary data.</text>
</comment>
<organism evidence="3 4">
    <name type="scientific">Pieris macdunnoughi</name>
    <dbReference type="NCBI Taxonomy" id="345717"/>
    <lineage>
        <taxon>Eukaryota</taxon>
        <taxon>Metazoa</taxon>
        <taxon>Ecdysozoa</taxon>
        <taxon>Arthropoda</taxon>
        <taxon>Hexapoda</taxon>
        <taxon>Insecta</taxon>
        <taxon>Pterygota</taxon>
        <taxon>Neoptera</taxon>
        <taxon>Endopterygota</taxon>
        <taxon>Lepidoptera</taxon>
        <taxon>Glossata</taxon>
        <taxon>Ditrysia</taxon>
        <taxon>Papilionoidea</taxon>
        <taxon>Pieridae</taxon>
        <taxon>Pierinae</taxon>
        <taxon>Pieris</taxon>
    </lineage>
</organism>
<evidence type="ECO:0000256" key="1">
    <source>
        <dbReference type="SAM" id="MobiDB-lite"/>
    </source>
</evidence>
<proteinExistence type="predicted"/>
<dbReference type="AlphaFoldDB" id="A0A821UK02"/>
<accession>A0A821UK02</accession>
<dbReference type="EMBL" id="CAJOBZ010000031">
    <property type="protein sequence ID" value="CAF4891354.1"/>
    <property type="molecule type" value="Genomic_DNA"/>
</dbReference>
<dbReference type="Pfam" id="PF12762">
    <property type="entry name" value="DDE_Tnp_IS1595"/>
    <property type="match status" value="1"/>
</dbReference>
<evidence type="ECO:0000313" key="4">
    <source>
        <dbReference type="Proteomes" id="UP000663880"/>
    </source>
</evidence>
<feature type="compositionally biased region" description="Polar residues" evidence="1">
    <location>
        <begin position="17"/>
        <end position="28"/>
    </location>
</feature>
<gene>
    <name evidence="3" type="ORF">PMACD_LOCUS10494</name>
</gene>
<dbReference type="OrthoDB" id="10052789at2759"/>
<evidence type="ECO:0000313" key="3">
    <source>
        <dbReference type="EMBL" id="CAF4891354.1"/>
    </source>
</evidence>
<name>A0A821UK02_9NEOP</name>
<feature type="domain" description="ISXO2-like transposase" evidence="2">
    <location>
        <begin position="190"/>
        <end position="336"/>
    </location>
</feature>
<dbReference type="PANTHER" id="PTHR47163">
    <property type="entry name" value="DDE_TNP_IS1595 DOMAIN-CONTAINING PROTEIN"/>
    <property type="match status" value="1"/>
</dbReference>
<feature type="region of interest" description="Disordered" evidence="1">
    <location>
        <begin position="1"/>
        <end position="28"/>
    </location>
</feature>
<feature type="compositionally biased region" description="Low complexity" evidence="1">
    <location>
        <begin position="1"/>
        <end position="16"/>
    </location>
</feature>
<dbReference type="SMART" id="SM01126">
    <property type="entry name" value="DDE_Tnp_IS1595"/>
    <property type="match status" value="1"/>
</dbReference>
<keyword evidence="4" id="KW-1185">Reference proteome</keyword>
<sequence length="358" mass="41260">MASSAESAAAPIENEAGPSTSHSVESGSNFEDDLYVCRHLYVGEILPMYNLPRLVRQLGTREQCLAFAEEHGLILANKMCRVHRQLMRLDLTTNTTVGAFVCSRGSCRAKSRTSRATGTWFEKSGLPLPRIFYLIYCFAHRKSHEEAIFDDPLRDETNTCLSRATITDWYSYCREVIVIYYLETQQIKGKIGGPGKIVQIDESKFGRRKYNKGRRVEGHWVLGMIEDGSEDLRLEVCPDNVRSAEVLVPLIKKHVEVGTTIHTDCWRAYDCLAEHGYHHKKVNHSDPDNPFIAADGTHTQRIESQWRVVKRFFYKDNKNHPQNFGDVIVEYLWRRNIMKNKKDPFIQLIEAIKYIYKP</sequence>
<reference evidence="3" key="1">
    <citation type="submission" date="2021-02" db="EMBL/GenBank/DDBJ databases">
        <authorList>
            <person name="Steward A R."/>
        </authorList>
    </citation>
    <scope>NUCLEOTIDE SEQUENCE</scope>
</reference>
<evidence type="ECO:0000259" key="2">
    <source>
        <dbReference type="SMART" id="SM01126"/>
    </source>
</evidence>
<dbReference type="InterPro" id="IPR053164">
    <property type="entry name" value="IS1016-like_transposase"/>
</dbReference>
<dbReference type="PANTHER" id="PTHR47163:SF2">
    <property type="entry name" value="SI:DKEY-17M8.2"/>
    <property type="match status" value="1"/>
</dbReference>
<dbReference type="InterPro" id="IPR024445">
    <property type="entry name" value="Tnp_ISXO2-like"/>
</dbReference>
<protein>
    <recommendedName>
        <fullName evidence="2">ISXO2-like transposase domain-containing protein</fullName>
    </recommendedName>
</protein>
<dbReference type="Proteomes" id="UP000663880">
    <property type="component" value="Unassembled WGS sequence"/>
</dbReference>